<name>A0A8T1W512_9STRA</name>
<feature type="region of interest" description="Disordered" evidence="1">
    <location>
        <begin position="26"/>
        <end position="114"/>
    </location>
</feature>
<dbReference type="Proteomes" id="UP000693981">
    <property type="component" value="Unassembled WGS sequence"/>
</dbReference>
<sequence length="114" mass="12634">MQINKSFRCKLPILAIYFAGIMSSNDVKEDDYSSDEKEDFLEDESDLSSSNKSESDTDSVGVWMERDTDEESDTDLLMMQHVSSRSDDLGSENGYSKAVCSSSDVSSVSGNDMQ</sequence>
<gene>
    <name evidence="2" type="ORF">PHYBOEH_007845</name>
</gene>
<reference evidence="2" key="1">
    <citation type="submission" date="2021-02" db="EMBL/GenBank/DDBJ databases">
        <authorList>
            <person name="Palmer J.M."/>
        </authorList>
    </citation>
    <scope>NUCLEOTIDE SEQUENCE</scope>
    <source>
        <strain evidence="2">SCRP23</strain>
    </source>
</reference>
<keyword evidence="3" id="KW-1185">Reference proteome</keyword>
<feature type="compositionally biased region" description="Acidic residues" evidence="1">
    <location>
        <begin position="36"/>
        <end position="46"/>
    </location>
</feature>
<feature type="compositionally biased region" description="Low complexity" evidence="1">
    <location>
        <begin position="96"/>
        <end position="114"/>
    </location>
</feature>
<dbReference type="EMBL" id="JAGDFL010000440">
    <property type="protein sequence ID" value="KAG7388485.1"/>
    <property type="molecule type" value="Genomic_DNA"/>
</dbReference>
<proteinExistence type="predicted"/>
<protein>
    <submittedName>
        <fullName evidence="2">Uncharacterized protein</fullName>
    </submittedName>
</protein>
<dbReference type="AlphaFoldDB" id="A0A8T1W512"/>
<comment type="caution">
    <text evidence="2">The sequence shown here is derived from an EMBL/GenBank/DDBJ whole genome shotgun (WGS) entry which is preliminary data.</text>
</comment>
<feature type="compositionally biased region" description="Basic and acidic residues" evidence="1">
    <location>
        <begin position="26"/>
        <end position="35"/>
    </location>
</feature>
<evidence type="ECO:0000313" key="3">
    <source>
        <dbReference type="Proteomes" id="UP000693981"/>
    </source>
</evidence>
<evidence type="ECO:0000313" key="2">
    <source>
        <dbReference type="EMBL" id="KAG7388485.1"/>
    </source>
</evidence>
<accession>A0A8T1W512</accession>
<evidence type="ECO:0000256" key="1">
    <source>
        <dbReference type="SAM" id="MobiDB-lite"/>
    </source>
</evidence>
<organism evidence="2 3">
    <name type="scientific">Phytophthora boehmeriae</name>
    <dbReference type="NCBI Taxonomy" id="109152"/>
    <lineage>
        <taxon>Eukaryota</taxon>
        <taxon>Sar</taxon>
        <taxon>Stramenopiles</taxon>
        <taxon>Oomycota</taxon>
        <taxon>Peronosporomycetes</taxon>
        <taxon>Peronosporales</taxon>
        <taxon>Peronosporaceae</taxon>
        <taxon>Phytophthora</taxon>
    </lineage>
</organism>